<keyword evidence="4" id="KW-1185">Reference proteome</keyword>
<evidence type="ECO:0008006" key="5">
    <source>
        <dbReference type="Google" id="ProtNLM"/>
    </source>
</evidence>
<feature type="region of interest" description="Disordered" evidence="2">
    <location>
        <begin position="23"/>
        <end position="42"/>
    </location>
</feature>
<dbReference type="InterPro" id="IPR005334">
    <property type="entry name" value="Tctex-1-like"/>
</dbReference>
<organism evidence="3 4">
    <name type="scientific">Clavelina lepadiformis</name>
    <name type="common">Light-bulb sea squirt</name>
    <name type="synonym">Ascidia lepadiformis</name>
    <dbReference type="NCBI Taxonomy" id="159417"/>
    <lineage>
        <taxon>Eukaryota</taxon>
        <taxon>Metazoa</taxon>
        <taxon>Chordata</taxon>
        <taxon>Tunicata</taxon>
        <taxon>Ascidiacea</taxon>
        <taxon>Aplousobranchia</taxon>
        <taxon>Clavelinidae</taxon>
        <taxon>Clavelina</taxon>
    </lineage>
</organism>
<sequence>MTDIRTHDLAQAKAARLLKKRTGSVSSALSNGTEHQSRRHKGYAASVSTVSYMDHPHDDDILKQTNQYENSYQLEPFTHFPVAEIGLILENILSSSLADVSYKPDECRKLTKLISDDIKSKVKELDIPRYKIICMVHIGELSNQGLRISSRCLWNAKFDTFSSFEYKNSSLFAVACVYGVYFE</sequence>
<name>A0ABP0F9D5_CLALP</name>
<dbReference type="Pfam" id="PF03645">
    <property type="entry name" value="Tctex-1"/>
    <property type="match status" value="1"/>
</dbReference>
<dbReference type="CDD" id="cd21458">
    <property type="entry name" value="DLC-like_TCTEX1D1"/>
    <property type="match status" value="1"/>
</dbReference>
<proteinExistence type="inferred from homology"/>
<reference evidence="3 4" key="1">
    <citation type="submission" date="2024-02" db="EMBL/GenBank/DDBJ databases">
        <authorList>
            <person name="Daric V."/>
            <person name="Darras S."/>
        </authorList>
    </citation>
    <scope>NUCLEOTIDE SEQUENCE [LARGE SCALE GENOMIC DNA]</scope>
</reference>
<evidence type="ECO:0000256" key="2">
    <source>
        <dbReference type="SAM" id="MobiDB-lite"/>
    </source>
</evidence>
<dbReference type="Gene3D" id="3.30.1140.40">
    <property type="entry name" value="Tctex-1"/>
    <property type="match status" value="1"/>
</dbReference>
<comment type="similarity">
    <text evidence="1">Belongs to the dynein light chain Tctex-type family.</text>
</comment>
<dbReference type="PANTHER" id="PTHR21255:SF65">
    <property type="entry name" value="TCTEX1 DOMAIN-CONTAINING PROTEIN 2"/>
    <property type="match status" value="1"/>
</dbReference>
<dbReference type="EMBL" id="CAWYQH010000024">
    <property type="protein sequence ID" value="CAK8676235.1"/>
    <property type="molecule type" value="Genomic_DNA"/>
</dbReference>
<feature type="compositionally biased region" description="Polar residues" evidence="2">
    <location>
        <begin position="23"/>
        <end position="34"/>
    </location>
</feature>
<dbReference type="InterPro" id="IPR038586">
    <property type="entry name" value="Tctex-1-like_sf"/>
</dbReference>
<protein>
    <recommendedName>
        <fullName evidence="5">Tctex1 domain-containing protein 1</fullName>
    </recommendedName>
</protein>
<gene>
    <name evidence="3" type="ORF">CVLEPA_LOCUS5703</name>
</gene>
<dbReference type="Proteomes" id="UP001642483">
    <property type="component" value="Unassembled WGS sequence"/>
</dbReference>
<dbReference type="PANTHER" id="PTHR21255">
    <property type="entry name" value="T-COMPLEX-ASSOCIATED-TESTIS-EXPRESSED 1/ DYNEIN LIGHT CHAIN"/>
    <property type="match status" value="1"/>
</dbReference>
<comment type="caution">
    <text evidence="3">The sequence shown here is derived from an EMBL/GenBank/DDBJ whole genome shotgun (WGS) entry which is preliminary data.</text>
</comment>
<accession>A0ABP0F9D5</accession>
<evidence type="ECO:0000313" key="4">
    <source>
        <dbReference type="Proteomes" id="UP001642483"/>
    </source>
</evidence>
<evidence type="ECO:0000256" key="1">
    <source>
        <dbReference type="ARBA" id="ARBA00005361"/>
    </source>
</evidence>
<evidence type="ECO:0000313" key="3">
    <source>
        <dbReference type="EMBL" id="CAK8676235.1"/>
    </source>
</evidence>